<sequence>MLLDRWYLKRAAPTTPRGPIGSHGFRTGVRRRGQGREVATSIRDPRGPSWRPDSTARFVTAAGNGRSPRTVGCGRFLF</sequence>
<feature type="region of interest" description="Disordered" evidence="1">
    <location>
        <begin position="13"/>
        <end position="54"/>
    </location>
</feature>
<evidence type="ECO:0000313" key="2">
    <source>
        <dbReference type="EMBL" id="GAA3153101.1"/>
    </source>
</evidence>
<name>A0ABP6NM11_9ACTN</name>
<reference evidence="3" key="1">
    <citation type="journal article" date="2019" name="Int. J. Syst. Evol. Microbiol.">
        <title>The Global Catalogue of Microorganisms (GCM) 10K type strain sequencing project: providing services to taxonomists for standard genome sequencing and annotation.</title>
        <authorList>
            <consortium name="The Broad Institute Genomics Platform"/>
            <consortium name="The Broad Institute Genome Sequencing Center for Infectious Disease"/>
            <person name="Wu L."/>
            <person name="Ma J."/>
        </authorList>
    </citation>
    <scope>NUCLEOTIDE SEQUENCE [LARGE SCALE GENOMIC DNA]</scope>
    <source>
        <strain evidence="3">JCM 11574</strain>
    </source>
</reference>
<dbReference type="Proteomes" id="UP001500893">
    <property type="component" value="Unassembled WGS sequence"/>
</dbReference>
<organism evidence="2 3">
    <name type="scientific">Streptomyces rameus</name>
    <dbReference type="NCBI Taxonomy" id="68261"/>
    <lineage>
        <taxon>Bacteria</taxon>
        <taxon>Bacillati</taxon>
        <taxon>Actinomycetota</taxon>
        <taxon>Actinomycetes</taxon>
        <taxon>Kitasatosporales</taxon>
        <taxon>Streptomycetaceae</taxon>
        <taxon>Streptomyces</taxon>
    </lineage>
</organism>
<comment type="caution">
    <text evidence="2">The sequence shown here is derived from an EMBL/GenBank/DDBJ whole genome shotgun (WGS) entry which is preliminary data.</text>
</comment>
<accession>A0ABP6NM11</accession>
<dbReference type="EMBL" id="BAAAVM010000068">
    <property type="protein sequence ID" value="GAA3153101.1"/>
    <property type="molecule type" value="Genomic_DNA"/>
</dbReference>
<gene>
    <name evidence="2" type="ORF">GCM10010521_46170</name>
</gene>
<evidence type="ECO:0000256" key="1">
    <source>
        <dbReference type="SAM" id="MobiDB-lite"/>
    </source>
</evidence>
<protein>
    <submittedName>
        <fullName evidence="2">Uncharacterized protein</fullName>
    </submittedName>
</protein>
<evidence type="ECO:0000313" key="3">
    <source>
        <dbReference type="Proteomes" id="UP001500893"/>
    </source>
</evidence>
<keyword evidence="3" id="KW-1185">Reference proteome</keyword>
<proteinExistence type="predicted"/>